<evidence type="ECO:0000256" key="8">
    <source>
        <dbReference type="ARBA" id="ARBA00023136"/>
    </source>
</evidence>
<comment type="subunit">
    <text evidence="10">Forms an energy-coupling factor (ECF) transporter complex composed of an ATP-binding protein (A component, CbiO), a transmembrane protein (T component, CbiQ) and 2 possible substrate-capture proteins (S components, CbiM and CbiN) of unknown stoichimetry.</text>
</comment>
<evidence type="ECO:0000256" key="7">
    <source>
        <dbReference type="ARBA" id="ARBA00023065"/>
    </source>
</evidence>
<keyword evidence="5 10" id="KW-0812">Transmembrane</keyword>
<keyword evidence="12" id="KW-1185">Reference proteome</keyword>
<reference evidence="12" key="1">
    <citation type="journal article" date="2019" name="Int. J. Syst. Evol. Microbiol.">
        <title>The Global Catalogue of Microorganisms (GCM) 10K type strain sequencing project: providing services to taxonomists for standard genome sequencing and annotation.</title>
        <authorList>
            <consortium name="The Broad Institute Genomics Platform"/>
            <consortium name="The Broad Institute Genome Sequencing Center for Infectious Disease"/>
            <person name="Wu L."/>
            <person name="Ma J."/>
        </authorList>
    </citation>
    <scope>NUCLEOTIDE SEQUENCE [LARGE SCALE GENOMIC DNA]</scope>
    <source>
        <strain evidence="12">CGMCC 4.1641</strain>
    </source>
</reference>
<keyword evidence="9 10" id="KW-0170">Cobalt</keyword>
<dbReference type="NCBIfam" id="NF002780">
    <property type="entry name" value="PRK02898.1"/>
    <property type="match status" value="1"/>
</dbReference>
<keyword evidence="8 10" id="KW-0472">Membrane</keyword>
<dbReference type="PANTHER" id="PTHR38662:SF1">
    <property type="entry name" value="COBALT TRANSPORT PROTEIN CBIN"/>
    <property type="match status" value="1"/>
</dbReference>
<comment type="caution">
    <text evidence="11">The sequence shown here is derived from an EMBL/GenBank/DDBJ whole genome shotgun (WGS) entry which is preliminary data.</text>
</comment>
<comment type="subcellular location">
    <subcellularLocation>
        <location evidence="10">Cell membrane</location>
        <topology evidence="10">Multi-pass membrane protein</topology>
    </subcellularLocation>
</comment>
<gene>
    <name evidence="10" type="primary">cbiN</name>
    <name evidence="11" type="ORF">ACFO1S_18060</name>
</gene>
<dbReference type="PANTHER" id="PTHR38662">
    <property type="entry name" value="COBALT TRANSPORT PROTEIN CBIN"/>
    <property type="match status" value="1"/>
</dbReference>
<keyword evidence="4 10" id="KW-0169">Cobalamin biosynthesis</keyword>
<evidence type="ECO:0000256" key="1">
    <source>
        <dbReference type="ARBA" id="ARBA00022426"/>
    </source>
</evidence>
<dbReference type="EMBL" id="JBHSED010000037">
    <property type="protein sequence ID" value="MFC4305339.1"/>
    <property type="molecule type" value="Genomic_DNA"/>
</dbReference>
<evidence type="ECO:0000256" key="6">
    <source>
        <dbReference type="ARBA" id="ARBA00022989"/>
    </source>
</evidence>
<evidence type="ECO:0000256" key="9">
    <source>
        <dbReference type="ARBA" id="ARBA00023285"/>
    </source>
</evidence>
<keyword evidence="2 10" id="KW-0813">Transport</keyword>
<feature type="transmembrane region" description="Helical" evidence="10">
    <location>
        <begin position="7"/>
        <end position="25"/>
    </location>
</feature>
<name>A0ABV8SG20_9BACL</name>
<proteinExistence type="inferred from homology"/>
<feature type="transmembrane region" description="Helical" evidence="10">
    <location>
        <begin position="64"/>
        <end position="84"/>
    </location>
</feature>
<organism evidence="11 12">
    <name type="scientific">Cohnella boryungensis</name>
    <dbReference type="NCBI Taxonomy" id="768479"/>
    <lineage>
        <taxon>Bacteria</taxon>
        <taxon>Bacillati</taxon>
        <taxon>Bacillota</taxon>
        <taxon>Bacilli</taxon>
        <taxon>Bacillales</taxon>
        <taxon>Paenibacillaceae</taxon>
        <taxon>Cohnella</taxon>
    </lineage>
</organism>
<evidence type="ECO:0000313" key="11">
    <source>
        <dbReference type="EMBL" id="MFC4305339.1"/>
    </source>
</evidence>
<evidence type="ECO:0000256" key="3">
    <source>
        <dbReference type="ARBA" id="ARBA00022475"/>
    </source>
</evidence>
<accession>A0ABV8SG20</accession>
<comment type="function">
    <text evidence="10">Part of the energy-coupling factor (ECF) transporter complex CbiMNOQ involved in cobalt import.</text>
</comment>
<comment type="similarity">
    <text evidence="10">Belongs to the CbiN family.</text>
</comment>
<evidence type="ECO:0000256" key="5">
    <source>
        <dbReference type="ARBA" id="ARBA00022692"/>
    </source>
</evidence>
<keyword evidence="7 10" id="KW-0406">Ion transport</keyword>
<dbReference type="Pfam" id="PF02553">
    <property type="entry name" value="CbiN"/>
    <property type="match status" value="1"/>
</dbReference>
<evidence type="ECO:0000256" key="2">
    <source>
        <dbReference type="ARBA" id="ARBA00022448"/>
    </source>
</evidence>
<dbReference type="HAMAP" id="MF_00330">
    <property type="entry name" value="CbiN"/>
    <property type="match status" value="1"/>
</dbReference>
<keyword evidence="1 10" id="KW-0171">Cobalt transport</keyword>
<keyword evidence="6 10" id="KW-1133">Transmembrane helix</keyword>
<evidence type="ECO:0000256" key="4">
    <source>
        <dbReference type="ARBA" id="ARBA00022573"/>
    </source>
</evidence>
<evidence type="ECO:0000256" key="10">
    <source>
        <dbReference type="HAMAP-Rule" id="MF_00330"/>
    </source>
</evidence>
<dbReference type="InterPro" id="IPR003705">
    <property type="entry name" value="CbiN"/>
</dbReference>
<comment type="pathway">
    <text evidence="10">Cofactor biosynthesis; adenosylcobalamin biosynthesis.</text>
</comment>
<evidence type="ECO:0000313" key="12">
    <source>
        <dbReference type="Proteomes" id="UP001595755"/>
    </source>
</evidence>
<protein>
    <recommendedName>
        <fullName evidence="10">Cobalt transport protein CbiN</fullName>
    </recommendedName>
    <alternativeName>
        <fullName evidence="10">Energy-coupling factor transporter probable substrate-capture protein CbiN</fullName>
        <shortName evidence="10">ECF transporter S component CbiN</shortName>
    </alternativeName>
</protein>
<dbReference type="RefSeq" id="WP_204606390.1">
    <property type="nucleotide sequence ID" value="NZ_JBHSED010000037.1"/>
</dbReference>
<keyword evidence="3 10" id="KW-1003">Cell membrane</keyword>
<sequence>MKTATKNVLIVAAVILLALIPLLFVNGEFGGADDAAEAVITEIHPTYEPWFSSFFELPGETESMLFALQAALGAGVIGYAIGYLKGKSKNKTSNRDKDNSL</sequence>
<dbReference type="Proteomes" id="UP001595755">
    <property type="component" value="Unassembled WGS sequence"/>
</dbReference>